<evidence type="ECO:0000313" key="1">
    <source>
        <dbReference type="EMBL" id="CAK82631.1"/>
    </source>
</evidence>
<dbReference type="KEGG" id="ptm:GSPATT00039507001"/>
<dbReference type="RefSeq" id="XP_001450028.1">
    <property type="nucleotide sequence ID" value="XM_001449991.1"/>
</dbReference>
<reference evidence="1 2" key="1">
    <citation type="journal article" date="2006" name="Nature">
        <title>Global trends of whole-genome duplications revealed by the ciliate Paramecium tetraurelia.</title>
        <authorList>
            <consortium name="Genoscope"/>
            <person name="Aury J.-M."/>
            <person name="Jaillon O."/>
            <person name="Duret L."/>
            <person name="Noel B."/>
            <person name="Jubin C."/>
            <person name="Porcel B.M."/>
            <person name="Segurens B."/>
            <person name="Daubin V."/>
            <person name="Anthouard V."/>
            <person name="Aiach N."/>
            <person name="Arnaiz O."/>
            <person name="Billaut A."/>
            <person name="Beisson J."/>
            <person name="Blanc I."/>
            <person name="Bouhouche K."/>
            <person name="Camara F."/>
            <person name="Duharcourt S."/>
            <person name="Guigo R."/>
            <person name="Gogendeau D."/>
            <person name="Katinka M."/>
            <person name="Keller A.-M."/>
            <person name="Kissmehl R."/>
            <person name="Klotz C."/>
            <person name="Koll F."/>
            <person name="Le Moue A."/>
            <person name="Lepere C."/>
            <person name="Malinsky S."/>
            <person name="Nowacki M."/>
            <person name="Nowak J.K."/>
            <person name="Plattner H."/>
            <person name="Poulain J."/>
            <person name="Ruiz F."/>
            <person name="Serrano V."/>
            <person name="Zagulski M."/>
            <person name="Dessen P."/>
            <person name="Betermier M."/>
            <person name="Weissenbach J."/>
            <person name="Scarpelli C."/>
            <person name="Schachter V."/>
            <person name="Sperling L."/>
            <person name="Meyer E."/>
            <person name="Cohen J."/>
            <person name="Wincker P."/>
        </authorList>
    </citation>
    <scope>NUCLEOTIDE SEQUENCE [LARGE SCALE GENOMIC DNA]</scope>
    <source>
        <strain evidence="1 2">Stock d4-2</strain>
    </source>
</reference>
<dbReference type="Proteomes" id="UP000000600">
    <property type="component" value="Unassembled WGS sequence"/>
</dbReference>
<gene>
    <name evidence="1" type="ORF">GSPATT00039507001</name>
</gene>
<evidence type="ECO:0000313" key="2">
    <source>
        <dbReference type="Proteomes" id="UP000000600"/>
    </source>
</evidence>
<protein>
    <recommendedName>
        <fullName evidence="3">Transmembrane protein</fullName>
    </recommendedName>
</protein>
<dbReference type="HOGENOM" id="CLU_2547465_0_0_1"/>
<organism evidence="1 2">
    <name type="scientific">Paramecium tetraurelia</name>
    <dbReference type="NCBI Taxonomy" id="5888"/>
    <lineage>
        <taxon>Eukaryota</taxon>
        <taxon>Sar</taxon>
        <taxon>Alveolata</taxon>
        <taxon>Ciliophora</taxon>
        <taxon>Intramacronucleata</taxon>
        <taxon>Oligohymenophorea</taxon>
        <taxon>Peniculida</taxon>
        <taxon>Parameciidae</taxon>
        <taxon>Paramecium</taxon>
    </lineage>
</organism>
<name>A0DHW4_PARTE</name>
<dbReference type="InParanoid" id="A0DHW4"/>
<keyword evidence="2" id="KW-1185">Reference proteome</keyword>
<dbReference type="GeneID" id="5035813"/>
<evidence type="ECO:0008006" key="3">
    <source>
        <dbReference type="Google" id="ProtNLM"/>
    </source>
</evidence>
<sequence length="83" mass="10086">MKKFYVKIICFRKLKQTIAFIYNRYWDQFQQSQSLNFGRFIQNQLFLNEQESQQNVILKQKQDKSFHFALENLNKGSTNKISN</sequence>
<dbReference type="EMBL" id="CT868440">
    <property type="protein sequence ID" value="CAK82631.1"/>
    <property type="molecule type" value="Genomic_DNA"/>
</dbReference>
<dbReference type="AlphaFoldDB" id="A0DHW4"/>
<accession>A0DHW4</accession>
<proteinExistence type="predicted"/>